<reference evidence="1 2" key="1">
    <citation type="submission" date="2016-11" db="EMBL/GenBank/DDBJ databases">
        <title>The macronuclear genome of Stentor coeruleus: a giant cell with tiny introns.</title>
        <authorList>
            <person name="Slabodnick M."/>
            <person name="Ruby J.G."/>
            <person name="Reiff S.B."/>
            <person name="Swart E.C."/>
            <person name="Gosai S."/>
            <person name="Prabakaran S."/>
            <person name="Witkowska E."/>
            <person name="Larue G.E."/>
            <person name="Fisher S."/>
            <person name="Freeman R.M."/>
            <person name="Gunawardena J."/>
            <person name="Chu W."/>
            <person name="Stover N.A."/>
            <person name="Gregory B.D."/>
            <person name="Nowacki M."/>
            <person name="Derisi J."/>
            <person name="Roy S.W."/>
            <person name="Marshall W.F."/>
            <person name="Sood P."/>
        </authorList>
    </citation>
    <scope>NUCLEOTIDE SEQUENCE [LARGE SCALE GENOMIC DNA]</scope>
    <source>
        <strain evidence="1">WM001</strain>
    </source>
</reference>
<sequence>MGCCESTTHVMKINEFVIPNHLSKQTNAEFIDLSLSSESDIPAIDLENWRECKSSGSKSLIGSIGMSSTFLQSDRKISYYSKSGSIVDSFCCAHISKLD</sequence>
<keyword evidence="2" id="KW-1185">Reference proteome</keyword>
<proteinExistence type="predicted"/>
<name>A0A1R2CYS4_9CILI</name>
<gene>
    <name evidence="1" type="ORF">SteCoe_2800</name>
</gene>
<organism evidence="1 2">
    <name type="scientific">Stentor coeruleus</name>
    <dbReference type="NCBI Taxonomy" id="5963"/>
    <lineage>
        <taxon>Eukaryota</taxon>
        <taxon>Sar</taxon>
        <taxon>Alveolata</taxon>
        <taxon>Ciliophora</taxon>
        <taxon>Postciliodesmatophora</taxon>
        <taxon>Heterotrichea</taxon>
        <taxon>Heterotrichida</taxon>
        <taxon>Stentoridae</taxon>
        <taxon>Stentor</taxon>
    </lineage>
</organism>
<evidence type="ECO:0000313" key="1">
    <source>
        <dbReference type="EMBL" id="OMJ94157.1"/>
    </source>
</evidence>
<dbReference type="Proteomes" id="UP000187209">
    <property type="component" value="Unassembled WGS sequence"/>
</dbReference>
<protein>
    <submittedName>
        <fullName evidence="1">Uncharacterized protein</fullName>
    </submittedName>
</protein>
<dbReference type="EMBL" id="MPUH01000031">
    <property type="protein sequence ID" value="OMJ94157.1"/>
    <property type="molecule type" value="Genomic_DNA"/>
</dbReference>
<accession>A0A1R2CYS4</accession>
<comment type="caution">
    <text evidence="1">The sequence shown here is derived from an EMBL/GenBank/DDBJ whole genome shotgun (WGS) entry which is preliminary data.</text>
</comment>
<dbReference type="AlphaFoldDB" id="A0A1R2CYS4"/>
<evidence type="ECO:0000313" key="2">
    <source>
        <dbReference type="Proteomes" id="UP000187209"/>
    </source>
</evidence>